<evidence type="ECO:0008006" key="3">
    <source>
        <dbReference type="Google" id="ProtNLM"/>
    </source>
</evidence>
<protein>
    <recommendedName>
        <fullName evidence="3">Antitoxin VbhA domain-containing protein</fullName>
    </recommendedName>
</protein>
<proteinExistence type="predicted"/>
<reference evidence="1 2" key="1">
    <citation type="submission" date="2020-12" db="EMBL/GenBank/DDBJ databases">
        <title>WGS of Thermoactinomyces spp.</title>
        <authorList>
            <person name="Cheng K."/>
        </authorList>
    </citation>
    <scope>NUCLEOTIDE SEQUENCE [LARGE SCALE GENOMIC DNA]</scope>
    <source>
        <strain evidence="2">CICC 10671\DSM 43846</strain>
    </source>
</reference>
<comment type="caution">
    <text evidence="1">The sequence shown here is derived from an EMBL/GenBank/DDBJ whole genome shotgun (WGS) entry which is preliminary data.</text>
</comment>
<gene>
    <name evidence="1" type="ORF">I8U20_01755</name>
</gene>
<accession>A0A8I1A7B7</accession>
<sequence length="49" mass="5875">MGINEAYERYVMGEIDEEEYLDMVYGGQINLTRNEKIFRQSKVEEVVER</sequence>
<dbReference type="RefSeq" id="WP_181729190.1">
    <property type="nucleotide sequence ID" value="NZ_JACEIR010000001.1"/>
</dbReference>
<evidence type="ECO:0000313" key="2">
    <source>
        <dbReference type="Proteomes" id="UP000633619"/>
    </source>
</evidence>
<dbReference type="EMBL" id="JAECVW010000001">
    <property type="protein sequence ID" value="MBH8594051.1"/>
    <property type="molecule type" value="Genomic_DNA"/>
</dbReference>
<evidence type="ECO:0000313" key="1">
    <source>
        <dbReference type="EMBL" id="MBH8594051.1"/>
    </source>
</evidence>
<name>A0A8I1A7B7_THEIN</name>
<dbReference type="Proteomes" id="UP000633619">
    <property type="component" value="Unassembled WGS sequence"/>
</dbReference>
<organism evidence="1 2">
    <name type="scientific">Thermoactinomyces intermedius</name>
    <dbReference type="NCBI Taxonomy" id="2024"/>
    <lineage>
        <taxon>Bacteria</taxon>
        <taxon>Bacillati</taxon>
        <taxon>Bacillota</taxon>
        <taxon>Bacilli</taxon>
        <taxon>Bacillales</taxon>
        <taxon>Thermoactinomycetaceae</taxon>
        <taxon>Thermoactinomyces</taxon>
    </lineage>
</organism>
<keyword evidence="2" id="KW-1185">Reference proteome</keyword>
<dbReference type="AlphaFoldDB" id="A0A8I1A7B7"/>